<name>A0A3A8J687_9BACT</name>
<dbReference type="Gene3D" id="3.30.200.20">
    <property type="entry name" value="Phosphorylase Kinase, domain 1"/>
    <property type="match status" value="1"/>
</dbReference>
<keyword evidence="9" id="KW-1185">Reference proteome</keyword>
<keyword evidence="2 5" id="KW-0547">Nucleotide-binding</keyword>
<dbReference type="PROSITE" id="PS00108">
    <property type="entry name" value="PROTEIN_KINASE_ST"/>
    <property type="match status" value="1"/>
</dbReference>
<keyword evidence="8" id="KW-0723">Serine/threonine-protein kinase</keyword>
<dbReference type="Pfam" id="PF00069">
    <property type="entry name" value="Pkinase"/>
    <property type="match status" value="1"/>
</dbReference>
<dbReference type="Proteomes" id="UP000268094">
    <property type="component" value="Unassembled WGS sequence"/>
</dbReference>
<evidence type="ECO:0000256" key="3">
    <source>
        <dbReference type="ARBA" id="ARBA00022777"/>
    </source>
</evidence>
<feature type="compositionally biased region" description="Basic and acidic residues" evidence="6">
    <location>
        <begin position="102"/>
        <end position="114"/>
    </location>
</feature>
<dbReference type="AlphaFoldDB" id="A0A3A8J687"/>
<evidence type="ECO:0000313" key="8">
    <source>
        <dbReference type="EMBL" id="RKG90366.1"/>
    </source>
</evidence>
<dbReference type="PROSITE" id="PS00107">
    <property type="entry name" value="PROTEIN_KINASE_ATP"/>
    <property type="match status" value="1"/>
</dbReference>
<dbReference type="PANTHER" id="PTHR43289">
    <property type="entry name" value="MITOGEN-ACTIVATED PROTEIN KINASE KINASE KINASE 20-RELATED"/>
    <property type="match status" value="1"/>
</dbReference>
<evidence type="ECO:0000256" key="4">
    <source>
        <dbReference type="ARBA" id="ARBA00022840"/>
    </source>
</evidence>
<feature type="region of interest" description="Disordered" evidence="6">
    <location>
        <begin position="89"/>
        <end position="145"/>
    </location>
</feature>
<protein>
    <submittedName>
        <fullName evidence="8">Serine/threonine protein kinase</fullName>
    </submittedName>
</protein>
<evidence type="ECO:0000256" key="2">
    <source>
        <dbReference type="ARBA" id="ARBA00022741"/>
    </source>
</evidence>
<keyword evidence="4 5" id="KW-0067">ATP-binding</keyword>
<keyword evidence="3 8" id="KW-0418">Kinase</keyword>
<dbReference type="InterPro" id="IPR011990">
    <property type="entry name" value="TPR-like_helical_dom_sf"/>
</dbReference>
<dbReference type="InterPro" id="IPR011009">
    <property type="entry name" value="Kinase-like_dom_sf"/>
</dbReference>
<dbReference type="PANTHER" id="PTHR43289:SF34">
    <property type="entry name" value="SERINE_THREONINE-PROTEIN KINASE YBDM-RELATED"/>
    <property type="match status" value="1"/>
</dbReference>
<gene>
    <name evidence="8" type="ORF">D7V88_11145</name>
</gene>
<feature type="region of interest" description="Disordered" evidence="6">
    <location>
        <begin position="581"/>
        <end position="602"/>
    </location>
</feature>
<dbReference type="EMBL" id="RAVZ01000056">
    <property type="protein sequence ID" value="RKG90366.1"/>
    <property type="molecule type" value="Genomic_DNA"/>
</dbReference>
<evidence type="ECO:0000256" key="6">
    <source>
        <dbReference type="SAM" id="MobiDB-lite"/>
    </source>
</evidence>
<accession>A0A3A8J687</accession>
<keyword evidence="1" id="KW-0808">Transferase</keyword>
<feature type="domain" description="Protein kinase" evidence="7">
    <location>
        <begin position="156"/>
        <end position="417"/>
    </location>
</feature>
<proteinExistence type="predicted"/>
<evidence type="ECO:0000256" key="5">
    <source>
        <dbReference type="PROSITE-ProRule" id="PRU10141"/>
    </source>
</evidence>
<dbReference type="InterPro" id="IPR008271">
    <property type="entry name" value="Ser/Thr_kinase_AS"/>
</dbReference>
<dbReference type="GO" id="GO:0004674">
    <property type="term" value="F:protein serine/threonine kinase activity"/>
    <property type="evidence" value="ECO:0007669"/>
    <property type="project" value="UniProtKB-KW"/>
</dbReference>
<dbReference type="SMART" id="SM00220">
    <property type="entry name" value="S_TKc"/>
    <property type="match status" value="1"/>
</dbReference>
<feature type="compositionally biased region" description="Low complexity" evidence="6">
    <location>
        <begin position="89"/>
        <end position="101"/>
    </location>
</feature>
<dbReference type="Gene3D" id="1.10.510.10">
    <property type="entry name" value="Transferase(Phosphotransferase) domain 1"/>
    <property type="match status" value="1"/>
</dbReference>
<sequence length="1222" mass="134326">MCPRVGCAATGPSSTLPFPWGPLRVHEKNEAELKLALAEGLLSREDVEALREEAARRGVAPLQVLVERGRLSVDSLVALRRELVANAASEEVMEAESPASAEPREDRADSDRKQSAPAPLSPEGAGSGPDDTLPPGGAPPTSVDGPAFPVPYWERYRPVRFLGQGGMGRVFLAHDVRLHRDVALKFVRDEDPELSRRFVAEARAQARVDHERVCRVYEVGEVQGRAYIAMQYVAGQPLQALSGLLSVEQKALVLRDAALGVHAAHQAGLIHRDLKPSNILVERAEDGALRPYVMDFGLARDWTGSEGFTATGTVMGTPQYMAPEQARGEVTRLDRRADLYSLGATLYHLLTGQAPVPGANGLEVFSRIATHEPRPPRELAPEVPADLEAIVLKCLEKDRARRYDSARALADDLERFLDGERVLARTGPAYRVRKWVARHRRAVAVASIVGLAAAGAAGQGVMARREVSRREALTRRFTEGVERIEAQARYSGQAPLHDTRPDREAMRSRMRDIEASMREAGTVADGPGHYALGRGFLALGDDAAALQHLEAAWAAGNHEPRVAYALALVLGHRYQRERLEADRIPDASQREAKRKEAQARSRDPALAFLKQGQGAEVPAPEYADALRAFYEDRFDEALKSLDALGTRLPWFHEAALLRGDILLARAVRHALASERDQARNDLDAGRHAYDTAADIGRSVSAVHRARAELEQEALLLELSGQGDVQPAYTQGMEAVWRARVAAPDEADTWVLEARLHRRLAQVRVSSGGEVEPLLTRTLDAAKEALKLAPDKVEARHALAMGWWQWARYRQGRGEDPREQLHAAVAAFDTIPESARDYDFHLDLGLVFKVWADSEDGRGGDSLPFRGKAIDAFREARKRDGQRLEAWINLGTAYVNRANHPQALEPDKDLEEARSSLEHASQLDPGHVVTWFYLADVHRTLALRVRDHGGDAGPGLARALECYRKAVAINPRLPPLLNGVGTVLLDQAREAWDRGDAPEPLLDEAEQAFTQAITTAPTVGFAHNNLGEVRAWRATWRLARGEDPTASAKQAQAALQKATALLPGLAQPWANLGQVHQTLAAFALKRGGNPGPDTARATEALTKALEINRSLAQAWRWLGETQAVDARWKASRSSTSDEGFQLAADSFQKALDLEPTNLEQRLAYGAFLRDRATWREAPGQDARKQLQQGLSLTEAVLTARPGWKDANRLREDLRRVLARLPPD</sequence>
<organism evidence="8 9">
    <name type="scientific">Corallococcus terminator</name>
    <dbReference type="NCBI Taxonomy" id="2316733"/>
    <lineage>
        <taxon>Bacteria</taxon>
        <taxon>Pseudomonadati</taxon>
        <taxon>Myxococcota</taxon>
        <taxon>Myxococcia</taxon>
        <taxon>Myxococcales</taxon>
        <taxon>Cystobacterineae</taxon>
        <taxon>Myxococcaceae</taxon>
        <taxon>Corallococcus</taxon>
    </lineage>
</organism>
<dbReference type="GO" id="GO:0005524">
    <property type="term" value="F:ATP binding"/>
    <property type="evidence" value="ECO:0007669"/>
    <property type="project" value="UniProtKB-UniRule"/>
</dbReference>
<dbReference type="CDD" id="cd14014">
    <property type="entry name" value="STKc_PknB_like"/>
    <property type="match status" value="1"/>
</dbReference>
<dbReference type="SUPFAM" id="SSF56112">
    <property type="entry name" value="Protein kinase-like (PK-like)"/>
    <property type="match status" value="1"/>
</dbReference>
<comment type="caution">
    <text evidence="8">The sequence shown here is derived from an EMBL/GenBank/DDBJ whole genome shotgun (WGS) entry which is preliminary data.</text>
</comment>
<dbReference type="SUPFAM" id="SSF48452">
    <property type="entry name" value="TPR-like"/>
    <property type="match status" value="3"/>
</dbReference>
<dbReference type="InterPro" id="IPR000719">
    <property type="entry name" value="Prot_kinase_dom"/>
</dbReference>
<evidence type="ECO:0000256" key="1">
    <source>
        <dbReference type="ARBA" id="ARBA00022679"/>
    </source>
</evidence>
<evidence type="ECO:0000259" key="7">
    <source>
        <dbReference type="PROSITE" id="PS50011"/>
    </source>
</evidence>
<reference evidence="9" key="1">
    <citation type="submission" date="2018-09" db="EMBL/GenBank/DDBJ databases">
        <authorList>
            <person name="Livingstone P.G."/>
            <person name="Whitworth D.E."/>
        </authorList>
    </citation>
    <scope>NUCLEOTIDE SEQUENCE [LARGE SCALE GENOMIC DNA]</scope>
    <source>
        <strain evidence="9">CA054A</strain>
    </source>
</reference>
<dbReference type="OrthoDB" id="9801841at2"/>
<evidence type="ECO:0000313" key="9">
    <source>
        <dbReference type="Proteomes" id="UP000268094"/>
    </source>
</evidence>
<dbReference type="InterPro" id="IPR017441">
    <property type="entry name" value="Protein_kinase_ATP_BS"/>
</dbReference>
<dbReference type="PROSITE" id="PS50011">
    <property type="entry name" value="PROTEIN_KINASE_DOM"/>
    <property type="match status" value="1"/>
</dbReference>
<dbReference type="Gene3D" id="1.25.40.10">
    <property type="entry name" value="Tetratricopeptide repeat domain"/>
    <property type="match status" value="2"/>
</dbReference>
<feature type="binding site" evidence="5">
    <location>
        <position position="185"/>
    </location>
    <ligand>
        <name>ATP</name>
        <dbReference type="ChEBI" id="CHEBI:30616"/>
    </ligand>
</feature>